<dbReference type="SUPFAM" id="SSF46785">
    <property type="entry name" value="Winged helix' DNA-binding domain"/>
    <property type="match status" value="1"/>
</dbReference>
<accession>A0ABT2HTF4</accession>
<dbReference type="CDD" id="cd00090">
    <property type="entry name" value="HTH_ARSR"/>
    <property type="match status" value="1"/>
</dbReference>
<dbReference type="PANTHER" id="PTHR43252">
    <property type="entry name" value="TRANSCRIPTIONAL REGULATOR YQJI"/>
    <property type="match status" value="1"/>
</dbReference>
<proteinExistence type="predicted"/>
<dbReference type="InterPro" id="IPR036388">
    <property type="entry name" value="WH-like_DNA-bd_sf"/>
</dbReference>
<protein>
    <submittedName>
        <fullName evidence="3">PadR family transcriptional regulator</fullName>
    </submittedName>
</protein>
<dbReference type="EMBL" id="JALXMO010000055">
    <property type="protein sequence ID" value="MCT1607975.1"/>
    <property type="molecule type" value="Genomic_DNA"/>
</dbReference>
<evidence type="ECO:0000256" key="1">
    <source>
        <dbReference type="SAM" id="MobiDB-lite"/>
    </source>
</evidence>
<comment type="caution">
    <text evidence="3">The sequence shown here is derived from an EMBL/GenBank/DDBJ whole genome shotgun (WGS) entry which is preliminary data.</text>
</comment>
<dbReference type="InterPro" id="IPR011991">
    <property type="entry name" value="ArsR-like_HTH"/>
</dbReference>
<feature type="domain" description="Transcription regulator PadR N-terminal" evidence="2">
    <location>
        <begin position="29"/>
        <end position="97"/>
    </location>
</feature>
<sequence>MWNALDQLRSAFTHKSPPRASRGDVRLAVLTLLAERPMHGYQIINEIEQRSAGAWKPSPGSVYPTLQLLADEGLVRAETEAGRKTYSLTEEGQETVAASEPWAPQGQGPEHRGDALRGLSKAGMDVAQAAAQVGRSGSPEQIRQAERELAQLRRKLYAILAQD</sequence>
<dbReference type="Gene3D" id="1.10.10.10">
    <property type="entry name" value="Winged helix-like DNA-binding domain superfamily/Winged helix DNA-binding domain"/>
    <property type="match status" value="1"/>
</dbReference>
<evidence type="ECO:0000313" key="4">
    <source>
        <dbReference type="Proteomes" id="UP001205046"/>
    </source>
</evidence>
<dbReference type="InterPro" id="IPR005149">
    <property type="entry name" value="Tscrpt_reg_PadR_N"/>
</dbReference>
<feature type="region of interest" description="Disordered" evidence="1">
    <location>
        <begin position="89"/>
        <end position="116"/>
    </location>
</feature>
<organism evidence="3 4">
    <name type="scientific">Nesterenkonia massiliensis</name>
    <dbReference type="NCBI Taxonomy" id="1232429"/>
    <lineage>
        <taxon>Bacteria</taxon>
        <taxon>Bacillati</taxon>
        <taxon>Actinomycetota</taxon>
        <taxon>Actinomycetes</taxon>
        <taxon>Micrococcales</taxon>
        <taxon>Micrococcaceae</taxon>
        <taxon>Nesterenkonia</taxon>
    </lineage>
</organism>
<dbReference type="Pfam" id="PF03551">
    <property type="entry name" value="PadR"/>
    <property type="match status" value="1"/>
</dbReference>
<dbReference type="Proteomes" id="UP001205046">
    <property type="component" value="Unassembled WGS sequence"/>
</dbReference>
<evidence type="ECO:0000313" key="3">
    <source>
        <dbReference type="EMBL" id="MCT1607975.1"/>
    </source>
</evidence>
<reference evidence="3 4" key="1">
    <citation type="submission" date="2022-04" db="EMBL/GenBank/DDBJ databases">
        <title>Human microbiome associated bacterial genomes.</title>
        <authorList>
            <person name="Sandstrom S."/>
            <person name="Salamzade R."/>
            <person name="Kalan L.R."/>
        </authorList>
    </citation>
    <scope>NUCLEOTIDE SEQUENCE [LARGE SCALE GENOMIC DNA]</scope>
    <source>
        <strain evidence="4">p3-SID767</strain>
    </source>
</reference>
<gene>
    <name evidence="3" type="ORF">M3B43_11740</name>
</gene>
<evidence type="ECO:0000259" key="2">
    <source>
        <dbReference type="Pfam" id="PF03551"/>
    </source>
</evidence>
<dbReference type="PANTHER" id="PTHR43252:SF2">
    <property type="entry name" value="TRANSCRIPTION REGULATOR, PADR-LIKE FAMILY"/>
    <property type="match status" value="1"/>
</dbReference>
<name>A0ABT2HTF4_9MICC</name>
<dbReference type="InterPro" id="IPR036390">
    <property type="entry name" value="WH_DNA-bd_sf"/>
</dbReference>
<keyword evidence="4" id="KW-1185">Reference proteome</keyword>